<dbReference type="EMBL" id="KN837132">
    <property type="protein sequence ID" value="KIJ42157.1"/>
    <property type="molecule type" value="Genomic_DNA"/>
</dbReference>
<name>A0A0C9VKE7_SPHS4</name>
<dbReference type="PANTHER" id="PTHR44019:SF8">
    <property type="entry name" value="POC1 CENTRIOLAR PROTEIN HOMOLOG"/>
    <property type="match status" value="1"/>
</dbReference>
<dbReference type="SUPFAM" id="SSF50978">
    <property type="entry name" value="WD40 repeat-like"/>
    <property type="match status" value="1"/>
</dbReference>
<dbReference type="Pfam" id="PF24883">
    <property type="entry name" value="NPHP3_N"/>
    <property type="match status" value="1"/>
</dbReference>
<dbReference type="Pfam" id="PF00400">
    <property type="entry name" value="WD40"/>
    <property type="match status" value="12"/>
</dbReference>
<feature type="domain" description="NACHT" evidence="4">
    <location>
        <begin position="158"/>
        <end position="305"/>
    </location>
</feature>
<evidence type="ECO:0000256" key="1">
    <source>
        <dbReference type="ARBA" id="ARBA00022574"/>
    </source>
</evidence>
<dbReference type="PANTHER" id="PTHR44019">
    <property type="entry name" value="WD REPEAT-CONTAINING PROTEIN 55"/>
    <property type="match status" value="1"/>
</dbReference>
<accession>A0A0C9VKE7</accession>
<keyword evidence="6" id="KW-1185">Reference proteome</keyword>
<feature type="repeat" description="WD" evidence="3">
    <location>
        <begin position="1199"/>
        <end position="1231"/>
    </location>
</feature>
<dbReference type="InterPro" id="IPR015943">
    <property type="entry name" value="WD40/YVTN_repeat-like_dom_sf"/>
</dbReference>
<dbReference type="InterPro" id="IPR050505">
    <property type="entry name" value="WDR55/POC1"/>
</dbReference>
<protein>
    <recommendedName>
        <fullName evidence="4">NACHT domain-containing protein</fullName>
    </recommendedName>
</protein>
<dbReference type="InterPro" id="IPR019775">
    <property type="entry name" value="WD40_repeat_CS"/>
</dbReference>
<dbReference type="PROSITE" id="PS00678">
    <property type="entry name" value="WD_REPEATS_1"/>
    <property type="match status" value="9"/>
</dbReference>
<feature type="repeat" description="WD" evidence="3">
    <location>
        <begin position="819"/>
        <end position="860"/>
    </location>
</feature>
<dbReference type="Gene3D" id="3.40.50.300">
    <property type="entry name" value="P-loop containing nucleotide triphosphate hydrolases"/>
    <property type="match status" value="1"/>
</dbReference>
<evidence type="ECO:0000313" key="5">
    <source>
        <dbReference type="EMBL" id="KIJ42157.1"/>
    </source>
</evidence>
<dbReference type="InterPro" id="IPR020472">
    <property type="entry name" value="WD40_PAC1"/>
</dbReference>
<dbReference type="InterPro" id="IPR056884">
    <property type="entry name" value="NPHP3-like_N"/>
</dbReference>
<dbReference type="HOGENOM" id="CLU_000288_6_3_1"/>
<dbReference type="InterPro" id="IPR007111">
    <property type="entry name" value="NACHT_NTPase"/>
</dbReference>
<organism evidence="5 6">
    <name type="scientific">Sphaerobolus stellatus (strain SS14)</name>
    <dbReference type="NCBI Taxonomy" id="990650"/>
    <lineage>
        <taxon>Eukaryota</taxon>
        <taxon>Fungi</taxon>
        <taxon>Dikarya</taxon>
        <taxon>Basidiomycota</taxon>
        <taxon>Agaricomycotina</taxon>
        <taxon>Agaricomycetes</taxon>
        <taxon>Phallomycetidae</taxon>
        <taxon>Geastrales</taxon>
        <taxon>Sphaerobolaceae</taxon>
        <taxon>Sphaerobolus</taxon>
    </lineage>
</organism>
<dbReference type="Proteomes" id="UP000054279">
    <property type="component" value="Unassembled WGS sequence"/>
</dbReference>
<feature type="repeat" description="WD" evidence="3">
    <location>
        <begin position="905"/>
        <end position="946"/>
    </location>
</feature>
<dbReference type="InterPro" id="IPR036322">
    <property type="entry name" value="WD40_repeat_dom_sf"/>
</dbReference>
<dbReference type="SUPFAM" id="SSF52540">
    <property type="entry name" value="P-loop containing nucleoside triphosphate hydrolases"/>
    <property type="match status" value="1"/>
</dbReference>
<keyword evidence="2" id="KW-0677">Repeat</keyword>
<feature type="non-terminal residue" evidence="5">
    <location>
        <position position="1335"/>
    </location>
</feature>
<feature type="repeat" description="WD" evidence="3">
    <location>
        <begin position="971"/>
        <end position="1012"/>
    </location>
</feature>
<evidence type="ECO:0000259" key="4">
    <source>
        <dbReference type="PROSITE" id="PS50837"/>
    </source>
</evidence>
<feature type="repeat" description="WD" evidence="3">
    <location>
        <begin position="733"/>
        <end position="774"/>
    </location>
</feature>
<dbReference type="PROSITE" id="PS50294">
    <property type="entry name" value="WD_REPEATS_REGION"/>
    <property type="match status" value="12"/>
</dbReference>
<dbReference type="PROSITE" id="PS50082">
    <property type="entry name" value="WD_REPEATS_2"/>
    <property type="match status" value="12"/>
</dbReference>
<evidence type="ECO:0000256" key="2">
    <source>
        <dbReference type="ARBA" id="ARBA00022737"/>
    </source>
</evidence>
<feature type="repeat" description="WD" evidence="3">
    <location>
        <begin position="862"/>
        <end position="903"/>
    </location>
</feature>
<dbReference type="OrthoDB" id="163438at2759"/>
<feature type="repeat" description="WD" evidence="3">
    <location>
        <begin position="1014"/>
        <end position="1055"/>
    </location>
</feature>
<reference evidence="5 6" key="1">
    <citation type="submission" date="2014-06" db="EMBL/GenBank/DDBJ databases">
        <title>Evolutionary Origins and Diversification of the Mycorrhizal Mutualists.</title>
        <authorList>
            <consortium name="DOE Joint Genome Institute"/>
            <consortium name="Mycorrhizal Genomics Consortium"/>
            <person name="Kohler A."/>
            <person name="Kuo A."/>
            <person name="Nagy L.G."/>
            <person name="Floudas D."/>
            <person name="Copeland A."/>
            <person name="Barry K.W."/>
            <person name="Cichocki N."/>
            <person name="Veneault-Fourrey C."/>
            <person name="LaButti K."/>
            <person name="Lindquist E.A."/>
            <person name="Lipzen A."/>
            <person name="Lundell T."/>
            <person name="Morin E."/>
            <person name="Murat C."/>
            <person name="Riley R."/>
            <person name="Ohm R."/>
            <person name="Sun H."/>
            <person name="Tunlid A."/>
            <person name="Henrissat B."/>
            <person name="Grigoriev I.V."/>
            <person name="Hibbett D.S."/>
            <person name="Martin F."/>
        </authorList>
    </citation>
    <scope>NUCLEOTIDE SEQUENCE [LARGE SCALE GENOMIC DNA]</scope>
    <source>
        <strain evidence="5 6">SS14</strain>
    </source>
</reference>
<keyword evidence="1 3" id="KW-0853">WD repeat</keyword>
<evidence type="ECO:0000256" key="3">
    <source>
        <dbReference type="PROSITE-ProRule" id="PRU00221"/>
    </source>
</evidence>
<dbReference type="SMART" id="SM00320">
    <property type="entry name" value="WD40"/>
    <property type="match status" value="12"/>
</dbReference>
<feature type="repeat" description="WD" evidence="3">
    <location>
        <begin position="1157"/>
        <end position="1198"/>
    </location>
</feature>
<proteinExistence type="predicted"/>
<dbReference type="CDD" id="cd00200">
    <property type="entry name" value="WD40"/>
    <property type="match status" value="2"/>
</dbReference>
<feature type="repeat" description="WD" evidence="3">
    <location>
        <begin position="1057"/>
        <end position="1098"/>
    </location>
</feature>
<feature type="repeat" description="WD" evidence="3">
    <location>
        <begin position="690"/>
        <end position="731"/>
    </location>
</feature>
<feature type="non-terminal residue" evidence="5">
    <location>
        <position position="1"/>
    </location>
</feature>
<dbReference type="InterPro" id="IPR027417">
    <property type="entry name" value="P-loop_NTPase"/>
</dbReference>
<gene>
    <name evidence="5" type="ORF">M422DRAFT_171537</name>
</gene>
<evidence type="ECO:0000313" key="6">
    <source>
        <dbReference type="Proteomes" id="UP000054279"/>
    </source>
</evidence>
<dbReference type="PRINTS" id="PR00320">
    <property type="entry name" value="GPROTEINBRPT"/>
</dbReference>
<feature type="repeat" description="WD" evidence="3">
    <location>
        <begin position="1114"/>
        <end position="1155"/>
    </location>
</feature>
<feature type="repeat" description="WD" evidence="3">
    <location>
        <begin position="776"/>
        <end position="817"/>
    </location>
</feature>
<dbReference type="SUPFAM" id="SSF82171">
    <property type="entry name" value="DPP6 N-terminal domain-like"/>
    <property type="match status" value="1"/>
</dbReference>
<dbReference type="PROSITE" id="PS50837">
    <property type="entry name" value="NACHT"/>
    <property type="match status" value="1"/>
</dbReference>
<sequence length="1335" mass="147446">DRDSNMFKLLQAIHGFCIFVYDAAPTEVVLSQQKILQKIMEQIIDCSQFISSYCKDRSFALKAVKHIFSNVDDAIKKYILSFEKLKIAFTDAATVLTQLSVINLTASLAALHIDINLNDMPYAEGARYKSGKCCIQGTRVEVLDAITQWAFDEEPDSNICLLLGPAGAGKSAIAHSIARIFDDLGRLGSSFCFIRGDSSRRLELYLPTLARDLADRDQHIKRALGHVLEATSLRKTDDLQDQFDHFIVKTVQGCSIIGPILLVIDALDECGDGKPRKEFLKVLKNPETIKKLPSNFRIFITSRPDQDVQELFSKMHILQLQDKQYRRNVDKDIFSFVQHELMSDPVTKDLTKDHHSQVVKNSEGLFQWASVACQVVQDAANAGQFPAYALEQILSAGSGLYGLYATTLNNRFKMINDPRFSQHFKSVLGFVLSVSQPLPKKSLIVLWTLVFGKDIASEMDHILPHLGSLFNGIGDTSVISPIHTSVRDFFTSPKDSGAFFINIKKHHFDISLGLLHLLNKKLSFNICQIQTSYYRNSDIKEKEAIQGKISPELSYACKFLGIHLQELSDADKQDKRIHPLLKEFLEKKLLFWLEVLALLKKIDCAIFCLLEILPLVKFDTKLESLSRDAIKFVRMASPVIEEASPHLYLSAFNFIPENSILYEHFSKCFSQRARVSTGQEAQWQALEVTLRGHTHWVNSVTFSPDGQRVVSGCDDKTIRIWNAHTGELVSGPFKGHTSRVTSVAFSPDGQRVVSGSADKTIRIWNAHTGELVSEPFKNHTNMVTSVAFSPDGQRVVSGSSDKTIKIWSVHTGELISRPFQGHINTVTSVAFSPDGQRVASGSADKTIRIWNAYTGELISGPFEGPSYAITSVAFSPDGQRVVSGSDDKTIRIWNTHSGELVSGPFEGHTNGVTSVAFSIDGQRVVSGSADKTIRIWNAHTGELISGPFKGSADKTIRIWNAHTEVLTSEPFEGHTSRVTSVAFSPDGQRVVSGSADKTIRIWNSQTGELISRPFHGHTNTVTSVAFSPDGQRVVSGSDDMTIRIWNAHTGNLVSGLLQGHRYSVTSVAFSPDGQRVVSGSADKTIRIWNTYTGELASRPFEGHTSTVTSLVSRPFSHTNMVTSVAFSPDGQWVVSGSDDATTGIWNAHTGELVSGPFKGHTYSVTSVAFSPDGQRVVSGSDDKTIWIWNAHTGRVSGPFQGHTDSVTSVAFSPDGQRVVSGSDDKTIRVWNAHIGEVSGLFQGHTNMVTSASCLDTQGMASESHKSITSLDSISFNKATGWILGPNDELILWIPFSYRERLWLPCYLAIMGINTVTLDLSQFVHGPSWTDCWKGQ</sequence>
<dbReference type="InterPro" id="IPR001680">
    <property type="entry name" value="WD40_rpt"/>
</dbReference>
<dbReference type="Gene3D" id="2.130.10.10">
    <property type="entry name" value="YVTN repeat-like/Quinoprotein amine dehydrogenase"/>
    <property type="match status" value="7"/>
</dbReference>